<reference evidence="8" key="2">
    <citation type="submission" date="2025-09" db="UniProtKB">
        <authorList>
            <consortium name="Ensembl"/>
        </authorList>
    </citation>
    <scope>IDENTIFICATION</scope>
</reference>
<feature type="domain" description="BHLH" evidence="6">
    <location>
        <begin position="28"/>
        <end position="84"/>
    </location>
</feature>
<dbReference type="KEGG" id="srx:107706547"/>
<protein>
    <submittedName>
        <fullName evidence="8">Transcription factor HES-5-like</fullName>
    </submittedName>
</protein>
<comment type="subcellular location">
    <subcellularLocation>
        <location evidence="1">Nucleus</location>
    </subcellularLocation>
</comment>
<dbReference type="Proteomes" id="UP000472270">
    <property type="component" value="Unassembled WGS sequence"/>
</dbReference>
<dbReference type="SMART" id="SM00353">
    <property type="entry name" value="HLH"/>
    <property type="match status" value="1"/>
</dbReference>
<keyword evidence="2" id="KW-0678">Repressor</keyword>
<evidence type="ECO:0000259" key="6">
    <source>
        <dbReference type="PROSITE" id="PS50888"/>
    </source>
</evidence>
<evidence type="ECO:0000256" key="5">
    <source>
        <dbReference type="ARBA" id="ARBA00023242"/>
    </source>
</evidence>
<dbReference type="Ensembl" id="ENSSRHT00000000124.1">
    <property type="protein sequence ID" value="ENSSRHP00000000099.1"/>
    <property type="gene ID" value="ENSSRHG00000000104.1"/>
</dbReference>
<sequence>MNFTRRNTQTAERMAPTVCELTQAGKNKTKMRKPAVEKMRRDRINRCIEQLKVLLKAEIKASQHCSKLEKADVLEMAVIYLKNSNPWPRASSPSADAHAQSYADGFSRCIEETARFLSVHSQQQITKPVMGPFDGTQRAKVSAQDRCQIASKSTGEQALWRPW</sequence>
<dbReference type="RefSeq" id="XP_016365781.1">
    <property type="nucleotide sequence ID" value="XM_016510295.1"/>
</dbReference>
<dbReference type="GO" id="GO:0046983">
    <property type="term" value="F:protein dimerization activity"/>
    <property type="evidence" value="ECO:0007669"/>
    <property type="project" value="InterPro"/>
</dbReference>
<evidence type="ECO:0000256" key="3">
    <source>
        <dbReference type="ARBA" id="ARBA00023015"/>
    </source>
</evidence>
<evidence type="ECO:0000313" key="8">
    <source>
        <dbReference type="Ensembl" id="ENSSRHP00000000099.1"/>
    </source>
</evidence>
<accession>A0A673FM38</accession>
<organism evidence="8 9">
    <name type="scientific">Sinocyclocheilus rhinocerous</name>
    <dbReference type="NCBI Taxonomy" id="307959"/>
    <lineage>
        <taxon>Eukaryota</taxon>
        <taxon>Metazoa</taxon>
        <taxon>Chordata</taxon>
        <taxon>Craniata</taxon>
        <taxon>Vertebrata</taxon>
        <taxon>Euteleostomi</taxon>
        <taxon>Actinopterygii</taxon>
        <taxon>Neopterygii</taxon>
        <taxon>Teleostei</taxon>
        <taxon>Ostariophysi</taxon>
        <taxon>Cypriniformes</taxon>
        <taxon>Cyprinidae</taxon>
        <taxon>Cyprininae</taxon>
        <taxon>Sinocyclocheilus</taxon>
    </lineage>
</organism>
<evidence type="ECO:0000256" key="2">
    <source>
        <dbReference type="ARBA" id="ARBA00022491"/>
    </source>
</evidence>
<dbReference type="GO" id="GO:0006355">
    <property type="term" value="P:regulation of DNA-templated transcription"/>
    <property type="evidence" value="ECO:0007669"/>
    <property type="project" value="InterPro"/>
</dbReference>
<reference evidence="8" key="1">
    <citation type="submission" date="2025-08" db="UniProtKB">
        <authorList>
            <consortium name="Ensembl"/>
        </authorList>
    </citation>
    <scope>IDENTIFICATION</scope>
</reference>
<dbReference type="AlphaFoldDB" id="A0A673FM38"/>
<dbReference type="PROSITE" id="PS50888">
    <property type="entry name" value="BHLH"/>
    <property type="match status" value="1"/>
</dbReference>
<keyword evidence="4" id="KW-0804">Transcription</keyword>
<keyword evidence="5" id="KW-0539">Nucleus</keyword>
<gene>
    <name evidence="8" type="primary">LOC107706547</name>
</gene>
<dbReference type="InterPro" id="IPR036638">
    <property type="entry name" value="HLH_DNA-bd_sf"/>
</dbReference>
<dbReference type="SUPFAM" id="SSF47459">
    <property type="entry name" value="HLH, helix-loop-helix DNA-binding domain"/>
    <property type="match status" value="1"/>
</dbReference>
<dbReference type="InterPro" id="IPR050370">
    <property type="entry name" value="HES_HEY"/>
</dbReference>
<dbReference type="Pfam" id="PF00010">
    <property type="entry name" value="HLH"/>
    <property type="match status" value="1"/>
</dbReference>
<evidence type="ECO:0000256" key="1">
    <source>
        <dbReference type="ARBA" id="ARBA00004123"/>
    </source>
</evidence>
<dbReference type="PANTHER" id="PTHR10985">
    <property type="entry name" value="BASIC HELIX-LOOP-HELIX TRANSCRIPTION FACTOR, HES-RELATED"/>
    <property type="match status" value="1"/>
</dbReference>
<evidence type="ECO:0000259" key="7">
    <source>
        <dbReference type="PROSITE" id="PS51054"/>
    </source>
</evidence>
<dbReference type="InterPro" id="IPR003650">
    <property type="entry name" value="Orange_dom"/>
</dbReference>
<keyword evidence="3" id="KW-0805">Transcription regulation</keyword>
<dbReference type="RefSeq" id="XP_016365780.1">
    <property type="nucleotide sequence ID" value="XM_016510294.1"/>
</dbReference>
<name>A0A673FM38_9TELE</name>
<keyword evidence="9" id="KW-1185">Reference proteome</keyword>
<evidence type="ECO:0000313" key="9">
    <source>
        <dbReference type="Proteomes" id="UP000472270"/>
    </source>
</evidence>
<dbReference type="GO" id="GO:0005634">
    <property type="term" value="C:nucleus"/>
    <property type="evidence" value="ECO:0007669"/>
    <property type="project" value="UniProtKB-SubCell"/>
</dbReference>
<dbReference type="Gene3D" id="4.10.280.10">
    <property type="entry name" value="Helix-loop-helix DNA-binding domain"/>
    <property type="match status" value="1"/>
</dbReference>
<dbReference type="GO" id="GO:0003677">
    <property type="term" value="F:DNA binding"/>
    <property type="evidence" value="ECO:0007669"/>
    <property type="project" value="InterPro"/>
</dbReference>
<dbReference type="GeneID" id="107706547"/>
<dbReference type="OrthoDB" id="6085656at2759"/>
<proteinExistence type="predicted"/>
<dbReference type="PROSITE" id="PS51054">
    <property type="entry name" value="ORANGE"/>
    <property type="match status" value="1"/>
</dbReference>
<evidence type="ECO:0000256" key="4">
    <source>
        <dbReference type="ARBA" id="ARBA00023163"/>
    </source>
</evidence>
<dbReference type="InterPro" id="IPR011598">
    <property type="entry name" value="bHLH_dom"/>
</dbReference>
<feature type="domain" description="Orange" evidence="7">
    <location>
        <begin position="102"/>
        <end position="133"/>
    </location>
</feature>